<dbReference type="NCBIfam" id="TIGR00464">
    <property type="entry name" value="gltX_bact"/>
    <property type="match status" value="1"/>
</dbReference>
<dbReference type="InterPro" id="IPR033910">
    <property type="entry name" value="GluRS_core"/>
</dbReference>
<dbReference type="InterPro" id="IPR049940">
    <property type="entry name" value="GluQ/Sye"/>
</dbReference>
<gene>
    <name evidence="10" type="primary">gltX</name>
    <name evidence="14" type="ORF">KCG46_11700</name>
</gene>
<comment type="similarity">
    <text evidence="2 10">Belongs to the class-I aminoacyl-tRNA synthetase family. Glutamate--tRNA ligase type 1 subfamily.</text>
</comment>
<dbReference type="GO" id="GO:0005524">
    <property type="term" value="F:ATP binding"/>
    <property type="evidence" value="ECO:0007669"/>
    <property type="project" value="UniProtKB-UniRule"/>
</dbReference>
<keyword evidence="6 10" id="KW-0547">Nucleotide-binding</keyword>
<comment type="subunit">
    <text evidence="3 10">Monomer.</text>
</comment>
<evidence type="ECO:0000256" key="1">
    <source>
        <dbReference type="ARBA" id="ARBA00004496"/>
    </source>
</evidence>
<dbReference type="InterPro" id="IPR045462">
    <property type="entry name" value="aa-tRNA-synth_I_cd-bd"/>
</dbReference>
<evidence type="ECO:0000256" key="10">
    <source>
        <dbReference type="HAMAP-Rule" id="MF_00022"/>
    </source>
</evidence>
<dbReference type="EC" id="6.1.1.17" evidence="10"/>
<evidence type="ECO:0000256" key="3">
    <source>
        <dbReference type="ARBA" id="ARBA00011245"/>
    </source>
</evidence>
<evidence type="ECO:0000256" key="11">
    <source>
        <dbReference type="SAM" id="MobiDB-lite"/>
    </source>
</evidence>
<evidence type="ECO:0000256" key="4">
    <source>
        <dbReference type="ARBA" id="ARBA00022490"/>
    </source>
</evidence>
<keyword evidence="4 10" id="KW-0963">Cytoplasm</keyword>
<dbReference type="Pfam" id="PF19269">
    <property type="entry name" value="Anticodon_2"/>
    <property type="match status" value="1"/>
</dbReference>
<dbReference type="Proteomes" id="UP001138681">
    <property type="component" value="Unassembled WGS sequence"/>
</dbReference>
<keyword evidence="7 10" id="KW-0067">ATP-binding</keyword>
<evidence type="ECO:0000256" key="8">
    <source>
        <dbReference type="ARBA" id="ARBA00022917"/>
    </source>
</evidence>
<keyword evidence="9 10" id="KW-0030">Aminoacyl-tRNA synthetase</keyword>
<comment type="function">
    <text evidence="10">Catalyzes the attachment of glutamate to tRNA(Glu) in a two-step reaction: glutamate is first activated by ATP to form Glu-AMP and then transferred to the acceptor end of tRNA(Glu).</text>
</comment>
<comment type="caution">
    <text evidence="14">The sequence shown here is derived from an EMBL/GenBank/DDBJ whole genome shotgun (WGS) entry which is preliminary data.</text>
</comment>
<feature type="domain" description="Glutamyl/glutaminyl-tRNA synthetase class Ib catalytic" evidence="12">
    <location>
        <begin position="12"/>
        <end position="320"/>
    </location>
</feature>
<keyword evidence="8 10" id="KW-0648">Protein biosynthesis</keyword>
<keyword evidence="5 10" id="KW-0436">Ligase</keyword>
<feature type="region of interest" description="Disordered" evidence="11">
    <location>
        <begin position="117"/>
        <end position="144"/>
    </location>
</feature>
<dbReference type="InterPro" id="IPR001412">
    <property type="entry name" value="aa-tRNA-synth_I_CS"/>
</dbReference>
<protein>
    <recommendedName>
        <fullName evidence="10">Glutamate--tRNA ligase</fullName>
        <ecNumber evidence="10">6.1.1.17</ecNumber>
    </recommendedName>
    <alternativeName>
        <fullName evidence="10">Glutamyl-tRNA synthetase</fullName>
        <shortName evidence="10">GluRS</shortName>
    </alternativeName>
</protein>
<name>A0A9X1F524_9SPHN</name>
<dbReference type="GO" id="GO:0005829">
    <property type="term" value="C:cytosol"/>
    <property type="evidence" value="ECO:0007669"/>
    <property type="project" value="TreeGrafter"/>
</dbReference>
<dbReference type="CDD" id="cd00808">
    <property type="entry name" value="GluRS_core"/>
    <property type="match status" value="1"/>
</dbReference>
<proteinExistence type="inferred from homology"/>
<comment type="catalytic activity">
    <reaction evidence="10">
        <text>tRNA(Glu) + L-glutamate + ATP = L-glutamyl-tRNA(Glu) + AMP + diphosphate</text>
        <dbReference type="Rhea" id="RHEA:23540"/>
        <dbReference type="Rhea" id="RHEA-COMP:9663"/>
        <dbReference type="Rhea" id="RHEA-COMP:9680"/>
        <dbReference type="ChEBI" id="CHEBI:29985"/>
        <dbReference type="ChEBI" id="CHEBI:30616"/>
        <dbReference type="ChEBI" id="CHEBI:33019"/>
        <dbReference type="ChEBI" id="CHEBI:78442"/>
        <dbReference type="ChEBI" id="CHEBI:78520"/>
        <dbReference type="ChEBI" id="CHEBI:456215"/>
        <dbReference type="EC" id="6.1.1.17"/>
    </reaction>
</comment>
<keyword evidence="15" id="KW-1185">Reference proteome</keyword>
<dbReference type="EMBL" id="JAGSPC010000003">
    <property type="protein sequence ID" value="MBV7260234.1"/>
    <property type="molecule type" value="Genomic_DNA"/>
</dbReference>
<dbReference type="HAMAP" id="MF_00022">
    <property type="entry name" value="Glu_tRNA_synth_type1"/>
    <property type="match status" value="1"/>
</dbReference>
<dbReference type="InterPro" id="IPR004527">
    <property type="entry name" value="Glu-tRNA-ligase_bac/mito"/>
</dbReference>
<dbReference type="PANTHER" id="PTHR43311">
    <property type="entry name" value="GLUTAMATE--TRNA LIGASE"/>
    <property type="match status" value="1"/>
</dbReference>
<dbReference type="PROSITE" id="PS00178">
    <property type="entry name" value="AA_TRNA_LIGASE_I"/>
    <property type="match status" value="1"/>
</dbReference>
<evidence type="ECO:0000256" key="5">
    <source>
        <dbReference type="ARBA" id="ARBA00022598"/>
    </source>
</evidence>
<feature type="short sequence motif" description="'KMSKS' region" evidence="10">
    <location>
        <begin position="252"/>
        <end position="256"/>
    </location>
</feature>
<dbReference type="Pfam" id="PF00749">
    <property type="entry name" value="tRNA-synt_1c"/>
    <property type="match status" value="1"/>
</dbReference>
<dbReference type="GO" id="GO:0006424">
    <property type="term" value="P:glutamyl-tRNA aminoacylation"/>
    <property type="evidence" value="ECO:0007669"/>
    <property type="project" value="UniProtKB-UniRule"/>
</dbReference>
<feature type="compositionally biased region" description="Basic and acidic residues" evidence="11">
    <location>
        <begin position="117"/>
        <end position="140"/>
    </location>
</feature>
<dbReference type="RefSeq" id="WP_218405615.1">
    <property type="nucleotide sequence ID" value="NZ_JAGSPC010000003.1"/>
</dbReference>
<evidence type="ECO:0000259" key="12">
    <source>
        <dbReference type="Pfam" id="PF00749"/>
    </source>
</evidence>
<evidence type="ECO:0000256" key="9">
    <source>
        <dbReference type="ARBA" id="ARBA00023146"/>
    </source>
</evidence>
<organism evidence="14 15">
    <name type="scientific">Erythrobacter crassostreae</name>
    <dbReference type="NCBI Taxonomy" id="2828328"/>
    <lineage>
        <taxon>Bacteria</taxon>
        <taxon>Pseudomonadati</taxon>
        <taxon>Pseudomonadota</taxon>
        <taxon>Alphaproteobacteria</taxon>
        <taxon>Sphingomonadales</taxon>
        <taxon>Erythrobacteraceae</taxon>
        <taxon>Erythrobacter/Porphyrobacter group</taxon>
        <taxon>Erythrobacter</taxon>
    </lineage>
</organism>
<dbReference type="FunFam" id="3.40.50.620:FF:000007">
    <property type="entry name" value="Glutamate--tRNA ligase"/>
    <property type="match status" value="1"/>
</dbReference>
<feature type="domain" description="Aminoacyl-tRNA synthetase class I anticodon-binding" evidence="13">
    <location>
        <begin position="335"/>
        <end position="471"/>
    </location>
</feature>
<dbReference type="InterPro" id="IPR020058">
    <property type="entry name" value="Glu/Gln-tRNA-synth_Ib_cat-dom"/>
</dbReference>
<evidence type="ECO:0000313" key="14">
    <source>
        <dbReference type="EMBL" id="MBV7260234.1"/>
    </source>
</evidence>
<reference evidence="14" key="1">
    <citation type="submission" date="2021-04" db="EMBL/GenBank/DDBJ databases">
        <authorList>
            <person name="Pira H."/>
            <person name="Risdian C."/>
            <person name="Wink J."/>
        </authorList>
    </citation>
    <scope>NUCLEOTIDE SEQUENCE</scope>
    <source>
        <strain evidence="14">WH158</strain>
    </source>
</reference>
<feature type="short sequence motif" description="'HIGH' region" evidence="10">
    <location>
        <begin position="18"/>
        <end position="28"/>
    </location>
</feature>
<evidence type="ECO:0000313" key="15">
    <source>
        <dbReference type="Proteomes" id="UP001138681"/>
    </source>
</evidence>
<evidence type="ECO:0000256" key="7">
    <source>
        <dbReference type="ARBA" id="ARBA00022840"/>
    </source>
</evidence>
<accession>A0A9X1F524</accession>
<evidence type="ECO:0000256" key="6">
    <source>
        <dbReference type="ARBA" id="ARBA00022741"/>
    </source>
</evidence>
<dbReference type="GO" id="GO:0004818">
    <property type="term" value="F:glutamate-tRNA ligase activity"/>
    <property type="evidence" value="ECO:0007669"/>
    <property type="project" value="UniProtKB-UniRule"/>
</dbReference>
<comment type="caution">
    <text evidence="10">Lacks conserved residue(s) required for the propagation of feature annotation.</text>
</comment>
<comment type="subcellular location">
    <subcellularLocation>
        <location evidence="1 10">Cytoplasm</location>
    </subcellularLocation>
</comment>
<dbReference type="GO" id="GO:0008270">
    <property type="term" value="F:zinc ion binding"/>
    <property type="evidence" value="ECO:0007669"/>
    <property type="project" value="InterPro"/>
</dbReference>
<feature type="binding site" evidence="10">
    <location>
        <position position="255"/>
    </location>
    <ligand>
        <name>ATP</name>
        <dbReference type="ChEBI" id="CHEBI:30616"/>
    </ligand>
</feature>
<evidence type="ECO:0000256" key="2">
    <source>
        <dbReference type="ARBA" id="ARBA00007894"/>
    </source>
</evidence>
<dbReference type="PANTHER" id="PTHR43311:SF2">
    <property type="entry name" value="GLUTAMATE--TRNA LIGASE, MITOCHONDRIAL-RELATED"/>
    <property type="match status" value="1"/>
</dbReference>
<evidence type="ECO:0000259" key="13">
    <source>
        <dbReference type="Pfam" id="PF19269"/>
    </source>
</evidence>
<sequence>MASERGNSEGTIVTRFAPSPTGFLHIGGARTALFNWLYARHHGGKALLRVEDTDKKRSTQEAIDAILDGLDWLGLDYDEAPTFQSAQADRHADVAKKLLAAGHAYKCYATPEELEQMRTEQRANKQPMRYDGRWRDRDPSEAQEGAPFAVRLKTPQGGETTIQDEVQGSVTVKDDELDDYIILRADGSPTYMLAVVVDDHDMGVTHVIRGDDHLNNAFRQLPIYRAMDTIEGGWPDPVYAHIPLIHGSDGAKLSKRHGALGVEAYRDEMGVLPDALFNYLLRLGWGHGDREEITRAEAIDLFELSGVGKSPSRFDTKKLENLNGHYIREADDTMLANMAAKHIDGEVDIELLTTAMPVLKTRAKSIHEVADGAGFLFAKRPLDMTEKAAKLLDDEGRARLSSVSDALKSENDWTIEALEATTKSLAEQLELGFGKLAQPMRAALTGTTTSPGIFDVLVLLGREEALARLDAQAA</sequence>
<dbReference type="AlphaFoldDB" id="A0A9X1F524"/>